<sequence>MDRNYFIICASSKNLIELHYFKYDITKILRSCRYPTCFTANSSSIIFYLMSLHSSCNVLSTQHKLYLGKEIFKLEISIKLNQLYIQN</sequence>
<gene>
    <name evidence="2" type="primary">ConsOrf2</name>
</gene>
<organism evidence="2">
    <name type="scientific">Cliftonaea pectinata</name>
    <dbReference type="NCBI Taxonomy" id="2007206"/>
    <lineage>
        <taxon>Eukaryota</taxon>
        <taxon>Rhodophyta</taxon>
        <taxon>Florideophyceae</taxon>
        <taxon>Rhodymeniophycidae</taxon>
        <taxon>Ceramiales</taxon>
        <taxon>Rhodomelaceae</taxon>
        <taxon>Polyzonieae</taxon>
        <taxon>Cliftonaea</taxon>
    </lineage>
</organism>
<dbReference type="AlphaFoldDB" id="A0A1Z1MQU1"/>
<dbReference type="InterPro" id="IPR025595">
    <property type="entry name" value="PterinBD-DUF4346"/>
</dbReference>
<protein>
    <recommendedName>
        <fullName evidence="1">DUF4346 domain-containing protein</fullName>
    </recommendedName>
</protein>
<dbReference type="EMBL" id="MF101450">
    <property type="protein sequence ID" value="ARW68135.1"/>
    <property type="molecule type" value="Genomic_DNA"/>
</dbReference>
<geneLocation type="chloroplast" evidence="2"/>
<evidence type="ECO:0000259" key="1">
    <source>
        <dbReference type="Pfam" id="PF14251"/>
    </source>
</evidence>
<dbReference type="Pfam" id="PF14251">
    <property type="entry name" value="PterinBD-DUF4346"/>
    <property type="match status" value="1"/>
</dbReference>
<keyword evidence="2" id="KW-0934">Plastid</keyword>
<dbReference type="GeneID" id="33361488"/>
<accession>A0A1Z1MQU1</accession>
<name>A0A1Z1MQU1_9FLOR</name>
<feature type="domain" description="DUF4346" evidence="1">
    <location>
        <begin position="5"/>
        <end position="86"/>
    </location>
</feature>
<keyword evidence="2" id="KW-0150">Chloroplast</keyword>
<dbReference type="RefSeq" id="YP_009398869.1">
    <property type="nucleotide sequence ID" value="NC_035294.1"/>
</dbReference>
<reference evidence="2" key="1">
    <citation type="journal article" date="2017" name="J. Phycol.">
        <title>Analysis of chloroplast genomes and a supermatrix inform reclassification of the Rhodomelaceae (Rhodophyta).</title>
        <authorList>
            <person name="Diaz-Tapia P."/>
            <person name="Maggs C.A."/>
            <person name="West J.A."/>
            <person name="Verbruggen H."/>
        </authorList>
    </citation>
    <scope>NUCLEOTIDE SEQUENCE</scope>
    <source>
        <strain evidence="2">PD1561</strain>
    </source>
</reference>
<proteinExistence type="predicted"/>
<evidence type="ECO:0000313" key="2">
    <source>
        <dbReference type="EMBL" id="ARW68135.1"/>
    </source>
</evidence>